<keyword evidence="6 8" id="KW-1133">Transmembrane helix</keyword>
<comment type="caution">
    <text evidence="10">The sequence shown here is derived from an EMBL/GenBank/DDBJ whole genome shotgun (WGS) entry which is preliminary data.</text>
</comment>
<feature type="transmembrane region" description="Helical" evidence="8">
    <location>
        <begin position="103"/>
        <end position="122"/>
    </location>
</feature>
<name>A0A374P711_9FIRM</name>
<feature type="transmembrane region" description="Helical" evidence="8">
    <location>
        <begin position="79"/>
        <end position="97"/>
    </location>
</feature>
<feature type="transmembrane region" description="Helical" evidence="8">
    <location>
        <begin position="47"/>
        <end position="67"/>
    </location>
</feature>
<reference evidence="10 11" key="1">
    <citation type="submission" date="2018-08" db="EMBL/GenBank/DDBJ databases">
        <title>A genome reference for cultivated species of the human gut microbiota.</title>
        <authorList>
            <person name="Zou Y."/>
            <person name="Xue W."/>
            <person name="Luo G."/>
        </authorList>
    </citation>
    <scope>NUCLEOTIDE SEQUENCE [LARGE SCALE GENOMIC DNA]</scope>
    <source>
        <strain evidence="10 11">TM09-12</strain>
    </source>
</reference>
<evidence type="ECO:0000256" key="5">
    <source>
        <dbReference type="ARBA" id="ARBA00022692"/>
    </source>
</evidence>
<keyword evidence="7 8" id="KW-0472">Membrane</keyword>
<evidence type="ECO:0000256" key="7">
    <source>
        <dbReference type="ARBA" id="ARBA00023136"/>
    </source>
</evidence>
<dbReference type="PANTHER" id="PTHR23522">
    <property type="entry name" value="BLL5896 PROTEIN"/>
    <property type="match status" value="1"/>
</dbReference>
<dbReference type="Proteomes" id="UP000263014">
    <property type="component" value="Unassembled WGS sequence"/>
</dbReference>
<dbReference type="Pfam" id="PF12832">
    <property type="entry name" value="MFS_1_like"/>
    <property type="match status" value="1"/>
</dbReference>
<dbReference type="PANTHER" id="PTHR23522:SF10">
    <property type="entry name" value="3-PHENYLPROPIONIC ACID TRANSPORTER-RELATED"/>
    <property type="match status" value="1"/>
</dbReference>
<dbReference type="InterPro" id="IPR020846">
    <property type="entry name" value="MFS_dom"/>
</dbReference>
<feature type="transmembrane region" description="Helical" evidence="8">
    <location>
        <begin position="167"/>
        <end position="186"/>
    </location>
</feature>
<dbReference type="RefSeq" id="WP_117630732.1">
    <property type="nucleotide sequence ID" value="NZ_QSON01000006.1"/>
</dbReference>
<feature type="transmembrane region" description="Helical" evidence="8">
    <location>
        <begin position="21"/>
        <end position="41"/>
    </location>
</feature>
<feature type="transmembrane region" description="Helical" evidence="8">
    <location>
        <begin position="267"/>
        <end position="285"/>
    </location>
</feature>
<evidence type="ECO:0000256" key="1">
    <source>
        <dbReference type="ARBA" id="ARBA00004429"/>
    </source>
</evidence>
<dbReference type="GO" id="GO:0015528">
    <property type="term" value="F:lactose:proton symporter activity"/>
    <property type="evidence" value="ECO:0007669"/>
    <property type="project" value="TreeGrafter"/>
</dbReference>
<feature type="domain" description="Major facilitator superfamily (MFS) profile" evidence="9">
    <location>
        <begin position="230"/>
        <end position="417"/>
    </location>
</feature>
<evidence type="ECO:0000256" key="6">
    <source>
        <dbReference type="ARBA" id="ARBA00022989"/>
    </source>
</evidence>
<dbReference type="Gene3D" id="1.20.1250.20">
    <property type="entry name" value="MFS general substrate transporter like domains"/>
    <property type="match status" value="2"/>
</dbReference>
<dbReference type="SUPFAM" id="SSF103473">
    <property type="entry name" value="MFS general substrate transporter"/>
    <property type="match status" value="1"/>
</dbReference>
<dbReference type="InterPro" id="IPR036259">
    <property type="entry name" value="MFS_trans_sf"/>
</dbReference>
<feature type="transmembrane region" description="Helical" evidence="8">
    <location>
        <begin position="297"/>
        <end position="320"/>
    </location>
</feature>
<evidence type="ECO:0000259" key="9">
    <source>
        <dbReference type="PROSITE" id="PS50850"/>
    </source>
</evidence>
<organism evidence="10 11">
    <name type="scientific">Hungatella hathewayi</name>
    <dbReference type="NCBI Taxonomy" id="154046"/>
    <lineage>
        <taxon>Bacteria</taxon>
        <taxon>Bacillati</taxon>
        <taxon>Bacillota</taxon>
        <taxon>Clostridia</taxon>
        <taxon>Lachnospirales</taxon>
        <taxon>Lachnospiraceae</taxon>
        <taxon>Hungatella</taxon>
    </lineage>
</organism>
<dbReference type="GO" id="GO:0030395">
    <property type="term" value="F:lactose binding"/>
    <property type="evidence" value="ECO:0007669"/>
    <property type="project" value="TreeGrafter"/>
</dbReference>
<evidence type="ECO:0000313" key="11">
    <source>
        <dbReference type="Proteomes" id="UP000263014"/>
    </source>
</evidence>
<protein>
    <submittedName>
        <fullName evidence="10">MFS transporter</fullName>
    </submittedName>
</protein>
<feature type="transmembrane region" description="Helical" evidence="8">
    <location>
        <begin position="380"/>
        <end position="403"/>
    </location>
</feature>
<feature type="transmembrane region" description="Helical" evidence="8">
    <location>
        <begin position="143"/>
        <end position="161"/>
    </location>
</feature>
<dbReference type="InterPro" id="IPR024989">
    <property type="entry name" value="MFS_assoc_dom"/>
</dbReference>
<dbReference type="GO" id="GO:0005886">
    <property type="term" value="C:plasma membrane"/>
    <property type="evidence" value="ECO:0007669"/>
    <property type="project" value="UniProtKB-SubCell"/>
</dbReference>
<evidence type="ECO:0000256" key="3">
    <source>
        <dbReference type="ARBA" id="ARBA00022475"/>
    </source>
</evidence>
<sequence>MKKTQGDGGLTIKYAALQGNYWMLFGSVFTFIAVFLLSRGFSAGGVGVLMALGNITGAVLQPWIAAVADKSEKYTLKQMMMCITALGIIPAAALALVPGSRYLAAGLLMVVMAVVSVQQPLVNAVNGYYLSRGKSMNFGIARGTGSLGFAVLSWIMGYFVASFGENVIPIAICFLLVTMLAVLSSFRMERGRENGAEKDESAKKPSETSLKGDVISRTQGSGWGLIRKYRKFFLVLAGIVFLFAFHNMVNTYLIQIMERFGGDSSDMGTSIAIAAVCEIPVMVMFSKIAERIRPNRLLKIAGLGFLLKAAAIWMAGSVLLVHASQLLQALSFAILIPASVYYSDEVMEEQDRVKGQAFITAAITVGGMVGNLFGGKIIDAAGVPAMLTIGVACAGAGMLFVWIGAVPAKERGSDGAL</sequence>
<evidence type="ECO:0000256" key="2">
    <source>
        <dbReference type="ARBA" id="ARBA00022448"/>
    </source>
</evidence>
<evidence type="ECO:0000313" key="10">
    <source>
        <dbReference type="EMBL" id="RGJ03549.1"/>
    </source>
</evidence>
<comment type="subcellular location">
    <subcellularLocation>
        <location evidence="1">Cell inner membrane</location>
        <topology evidence="1">Multi-pass membrane protein</topology>
    </subcellularLocation>
</comment>
<evidence type="ECO:0000256" key="8">
    <source>
        <dbReference type="SAM" id="Phobius"/>
    </source>
</evidence>
<gene>
    <name evidence="10" type="ORF">DXD79_14200</name>
</gene>
<dbReference type="EMBL" id="QSON01000006">
    <property type="protein sequence ID" value="RGJ03549.1"/>
    <property type="molecule type" value="Genomic_DNA"/>
</dbReference>
<proteinExistence type="predicted"/>
<accession>A0A374P711</accession>
<keyword evidence="5 8" id="KW-0812">Transmembrane</keyword>
<feature type="transmembrane region" description="Helical" evidence="8">
    <location>
        <begin position="355"/>
        <end position="374"/>
    </location>
</feature>
<evidence type="ECO:0000256" key="4">
    <source>
        <dbReference type="ARBA" id="ARBA00022519"/>
    </source>
</evidence>
<keyword evidence="3" id="KW-1003">Cell membrane</keyword>
<keyword evidence="2" id="KW-0813">Transport</keyword>
<dbReference type="PROSITE" id="PS50850">
    <property type="entry name" value="MFS"/>
    <property type="match status" value="1"/>
</dbReference>
<dbReference type="AlphaFoldDB" id="A0A374P711"/>
<feature type="transmembrane region" description="Helical" evidence="8">
    <location>
        <begin position="232"/>
        <end position="255"/>
    </location>
</feature>
<keyword evidence="4" id="KW-0997">Cell inner membrane</keyword>